<evidence type="ECO:0000313" key="1">
    <source>
        <dbReference type="EMBL" id="SNS16633.1"/>
    </source>
</evidence>
<name>A0A239CB89_9BACT</name>
<accession>A0A239CB89</accession>
<protein>
    <submittedName>
        <fullName evidence="1">Bacteriophage lambda head decoration protein D</fullName>
    </submittedName>
</protein>
<keyword evidence="2" id="KW-1185">Reference proteome</keyword>
<dbReference type="RefSeq" id="WP_089275208.1">
    <property type="nucleotide sequence ID" value="NZ_FZOC01000007.1"/>
</dbReference>
<dbReference type="Proteomes" id="UP000198324">
    <property type="component" value="Unassembled WGS sequence"/>
</dbReference>
<sequence length="218" mass="22869">MAFINEPTRLPDILRRELDPGFCREEVIVLQGQSLPLGAVIGRRLYACPEVATPKAGNVGNGTVELVTAGPSVLIGQYRLVCTQAEANGGVFQVFDPGGNRMADAVEGAEYDQPQLGFIINDGSVDFAVGDEFSIIVAEGDGRVRALAPDAADGTQVAYGFLTAACDATGAACRAVAIKRDAFILSAHLVWPADITAPEKTLALKQLAARGILDQKGV</sequence>
<proteinExistence type="predicted"/>
<evidence type="ECO:0000313" key="2">
    <source>
        <dbReference type="Proteomes" id="UP000198324"/>
    </source>
</evidence>
<dbReference type="OrthoDB" id="5422902at2"/>
<gene>
    <name evidence="1" type="ORF">SAMN04488503_3018</name>
</gene>
<dbReference type="EMBL" id="FZOC01000007">
    <property type="protein sequence ID" value="SNS16633.1"/>
    <property type="molecule type" value="Genomic_DNA"/>
</dbReference>
<dbReference type="Pfam" id="PF02924">
    <property type="entry name" value="HDPD"/>
    <property type="match status" value="1"/>
</dbReference>
<organism evidence="1 2">
    <name type="scientific">Humidesulfovibrio mexicanus</name>
    <dbReference type="NCBI Taxonomy" id="147047"/>
    <lineage>
        <taxon>Bacteria</taxon>
        <taxon>Pseudomonadati</taxon>
        <taxon>Thermodesulfobacteriota</taxon>
        <taxon>Desulfovibrionia</taxon>
        <taxon>Desulfovibrionales</taxon>
        <taxon>Desulfovibrionaceae</taxon>
        <taxon>Humidesulfovibrio</taxon>
    </lineage>
</organism>
<dbReference type="AlphaFoldDB" id="A0A239CB89"/>
<reference evidence="1 2" key="1">
    <citation type="submission" date="2017-06" db="EMBL/GenBank/DDBJ databases">
        <authorList>
            <person name="Kim H.J."/>
            <person name="Triplett B.A."/>
        </authorList>
    </citation>
    <scope>NUCLEOTIDE SEQUENCE [LARGE SCALE GENOMIC DNA]</scope>
    <source>
        <strain evidence="1 2">DSM 13116</strain>
    </source>
</reference>
<dbReference type="InterPro" id="IPR004195">
    <property type="entry name" value="Head_decoration_D"/>
</dbReference>